<sequence>MEQIFKGTKEFKQEVFEKVQLELNQFWMLIYNANVKQLVDVRGHEYFSYLGQRTQMGEVGSKEGKTLQNAAKVDAETKIISTQRQGEGKKEEIKVRTDVKVYENQKEAEVAEASAELAKKKGVTSGRVRASKTVALRDAKLQRDAEKMNALTQTEKMKAVFLSKAKVEYETKNFLLGWLLEMYHNLNIINVFIKTKKVVEAYLHEKETEAHAQNAAAEATMYVHQQIVDGELYAKKNEAQGLIAITEAQGIYLRTLLDALGGNYAALRDYLIISGGIFQEMTKINAEAVCGVYRMLPPLFKTFNEQTGMLPPAWIGTLPDSSRSTTD</sequence>
<evidence type="ECO:0000256" key="1">
    <source>
        <dbReference type="RuleBase" id="RU366054"/>
    </source>
</evidence>
<dbReference type="PANTHER" id="PTHR13806">
    <property type="entry name" value="FLOTILLIN-RELATED"/>
    <property type="match status" value="1"/>
</dbReference>
<proteinExistence type="inferred from homology"/>
<comment type="similarity">
    <text evidence="1">Belongs to the band 7/mec-2 family. Flotillin subfamily.</text>
</comment>
<dbReference type="EMBL" id="JBFOLJ010000003">
    <property type="protein sequence ID" value="KAL2548611.1"/>
    <property type="molecule type" value="Genomic_DNA"/>
</dbReference>
<name>A0ABD1WFZ5_9LAMI</name>
<dbReference type="InterPro" id="IPR027705">
    <property type="entry name" value="Flotillin_fam"/>
</dbReference>
<dbReference type="PANTHER" id="PTHR13806:SF31">
    <property type="entry name" value="FLOTILLIN-LIKE PROTEIN 1-RELATED"/>
    <property type="match status" value="1"/>
</dbReference>
<reference evidence="3" key="1">
    <citation type="submission" date="2024-07" db="EMBL/GenBank/DDBJ databases">
        <title>Two chromosome-level genome assemblies of Korean endemic species Abeliophyllum distichum and Forsythia ovata (Oleaceae).</title>
        <authorList>
            <person name="Jang H."/>
        </authorList>
    </citation>
    <scope>NUCLEOTIDE SEQUENCE [LARGE SCALE GENOMIC DNA]</scope>
</reference>
<evidence type="ECO:0000313" key="2">
    <source>
        <dbReference type="EMBL" id="KAL2548611.1"/>
    </source>
</evidence>
<protein>
    <recommendedName>
        <fullName evidence="1">Flotillin-like</fullName>
    </recommendedName>
</protein>
<dbReference type="AlphaFoldDB" id="A0ABD1WFZ5"/>
<keyword evidence="1" id="KW-0472">Membrane</keyword>
<keyword evidence="3" id="KW-1185">Reference proteome</keyword>
<accession>A0ABD1WFZ5</accession>
<evidence type="ECO:0000313" key="3">
    <source>
        <dbReference type="Proteomes" id="UP001604277"/>
    </source>
</evidence>
<dbReference type="Proteomes" id="UP001604277">
    <property type="component" value="Unassembled WGS sequence"/>
</dbReference>
<keyword evidence="1" id="KW-1003">Cell membrane</keyword>
<comment type="caution">
    <text evidence="2">The sequence shown here is derived from an EMBL/GenBank/DDBJ whole genome shotgun (WGS) entry which is preliminary data.</text>
</comment>
<organism evidence="2 3">
    <name type="scientific">Forsythia ovata</name>
    <dbReference type="NCBI Taxonomy" id="205694"/>
    <lineage>
        <taxon>Eukaryota</taxon>
        <taxon>Viridiplantae</taxon>
        <taxon>Streptophyta</taxon>
        <taxon>Embryophyta</taxon>
        <taxon>Tracheophyta</taxon>
        <taxon>Spermatophyta</taxon>
        <taxon>Magnoliopsida</taxon>
        <taxon>eudicotyledons</taxon>
        <taxon>Gunneridae</taxon>
        <taxon>Pentapetalae</taxon>
        <taxon>asterids</taxon>
        <taxon>lamiids</taxon>
        <taxon>Lamiales</taxon>
        <taxon>Oleaceae</taxon>
        <taxon>Forsythieae</taxon>
        <taxon>Forsythia</taxon>
    </lineage>
</organism>
<gene>
    <name evidence="2" type="ORF">Fot_10141</name>
</gene>
<comment type="subcellular location">
    <subcellularLocation>
        <location evidence="1">Cell membrane</location>
        <topology evidence="1">Lipid-anchor</topology>
    </subcellularLocation>
    <subcellularLocation>
        <location evidence="1">Membrane</location>
        <location evidence="1">Caveola</location>
    </subcellularLocation>
</comment>
<dbReference type="GO" id="GO:0005901">
    <property type="term" value="C:caveola"/>
    <property type="evidence" value="ECO:0007669"/>
    <property type="project" value="UniProtKB-SubCell"/>
</dbReference>